<dbReference type="PANTHER" id="PTHR30408:SF12">
    <property type="entry name" value="TYPE I RESTRICTION ENZYME MJAVIII SPECIFICITY SUBUNIT"/>
    <property type="match status" value="1"/>
</dbReference>
<accession>A0A5A9XAA4</accession>
<feature type="domain" description="Type I restriction modification DNA specificity" evidence="4">
    <location>
        <begin position="10"/>
        <end position="176"/>
    </location>
</feature>
<evidence type="ECO:0000313" key="6">
    <source>
        <dbReference type="Proteomes" id="UP000324298"/>
    </source>
</evidence>
<dbReference type="Gene3D" id="1.10.287.1120">
    <property type="entry name" value="Bipartite methylase S protein"/>
    <property type="match status" value="1"/>
</dbReference>
<keyword evidence="6" id="KW-1185">Reference proteome</keyword>
<sequence>MMDSLLNRLPSTWPLVPIGAICQVGAGNGAPQGDSYFVGGTYPFVRMQDVGRCQTPYITTTTDRLNDLAIEKHSLRQWPAGSLLIPKSGASVALNKRALLREPAYVVSHLAVLIPGDLIDPEYLYHLTCTLDMMRLALDPAYPSLRTSDLARLRIPLPTLSEQRWIVNILQEVEEIRRLRAEAEARIVKLIPAMFEEEFGDPVQNPRKWDIKSLAAVINGTPKNGLYKPADLYGDGTPIIRIGDFTGGNLRTSKNLQRVRITDEEVEQFSVGSGQILINRVNSIEHLGKSLLVASLTEPTVYESNMMRLDPKTEKVLPDFLIACLQHSSIVAKLRAKAKKAINQASINQTDVLTLQIPVPPLSVQEGFALQVAQAEGLRTSGERSMRTERALNAALSAHAFSGQLTADWREANKDKLADEARERDGSLKKAGAVFSHTRLTMAEEIEELLHDRTDGIYAALNREQRGLLGEIERMFGGVDYGRYFTAEQLATDIKGALHRHSQRIESHLSLFAARGLIIPVSRPRSDSTGPAFAACYRLPITEKLASNDEKDTTDFDSDDIRSMLMETQRKLATGGI</sequence>
<gene>
    <name evidence="5" type="ORF">ET418_13795</name>
</gene>
<organism evidence="5 6">
    <name type="scientific">Oryzomonas rubra</name>
    <dbReference type="NCBI Taxonomy" id="2509454"/>
    <lineage>
        <taxon>Bacteria</taxon>
        <taxon>Pseudomonadati</taxon>
        <taxon>Thermodesulfobacteriota</taxon>
        <taxon>Desulfuromonadia</taxon>
        <taxon>Geobacterales</taxon>
        <taxon>Geobacteraceae</taxon>
        <taxon>Oryzomonas</taxon>
    </lineage>
</organism>
<evidence type="ECO:0000256" key="1">
    <source>
        <dbReference type="ARBA" id="ARBA00010923"/>
    </source>
</evidence>
<dbReference type="RefSeq" id="WP_149308465.1">
    <property type="nucleotide sequence ID" value="NZ_SRSD01000008.1"/>
</dbReference>
<dbReference type="GO" id="GO:0009307">
    <property type="term" value="P:DNA restriction-modification system"/>
    <property type="evidence" value="ECO:0007669"/>
    <property type="project" value="UniProtKB-KW"/>
</dbReference>
<dbReference type="Pfam" id="PF01420">
    <property type="entry name" value="Methylase_S"/>
    <property type="match status" value="2"/>
</dbReference>
<feature type="domain" description="Type I restriction modification DNA specificity" evidence="4">
    <location>
        <begin position="206"/>
        <end position="366"/>
    </location>
</feature>
<dbReference type="InterPro" id="IPR000055">
    <property type="entry name" value="Restrct_endonuc_typeI_TRD"/>
</dbReference>
<reference evidence="5 6" key="1">
    <citation type="submission" date="2019-04" db="EMBL/GenBank/DDBJ databases">
        <title>Geobacter ruber sp. nov., ferric-reducing bacteria isolated from paddy soil.</title>
        <authorList>
            <person name="Xu Z."/>
            <person name="Masuda Y."/>
            <person name="Itoh H."/>
            <person name="Senoo K."/>
        </authorList>
    </citation>
    <scope>NUCLEOTIDE SEQUENCE [LARGE SCALE GENOMIC DNA]</scope>
    <source>
        <strain evidence="5 6">Red88</strain>
    </source>
</reference>
<evidence type="ECO:0000256" key="3">
    <source>
        <dbReference type="ARBA" id="ARBA00023125"/>
    </source>
</evidence>
<keyword evidence="3" id="KW-0238">DNA-binding</keyword>
<dbReference type="InterPro" id="IPR052021">
    <property type="entry name" value="Type-I_RS_S_subunit"/>
</dbReference>
<dbReference type="OrthoDB" id="5363772at2"/>
<evidence type="ECO:0000256" key="2">
    <source>
        <dbReference type="ARBA" id="ARBA00022747"/>
    </source>
</evidence>
<dbReference type="SUPFAM" id="SSF116734">
    <property type="entry name" value="DNA methylase specificity domain"/>
    <property type="match status" value="2"/>
</dbReference>
<comment type="caution">
    <text evidence="5">The sequence shown here is derived from an EMBL/GenBank/DDBJ whole genome shotgun (WGS) entry which is preliminary data.</text>
</comment>
<proteinExistence type="inferred from homology"/>
<dbReference type="CDD" id="cd17517">
    <property type="entry name" value="RMtype1_S_EcoKI_StySPI-TRD2-CR2_like"/>
    <property type="match status" value="1"/>
</dbReference>
<protein>
    <recommendedName>
        <fullName evidence="4">Type I restriction modification DNA specificity domain-containing protein</fullName>
    </recommendedName>
</protein>
<comment type="similarity">
    <text evidence="1">Belongs to the type-I restriction system S methylase family.</text>
</comment>
<name>A0A5A9XAA4_9BACT</name>
<dbReference type="Proteomes" id="UP000324298">
    <property type="component" value="Unassembled WGS sequence"/>
</dbReference>
<dbReference type="AlphaFoldDB" id="A0A5A9XAA4"/>
<dbReference type="InterPro" id="IPR044946">
    <property type="entry name" value="Restrct_endonuc_typeI_TRD_sf"/>
</dbReference>
<dbReference type="EMBL" id="SRSD01000008">
    <property type="protein sequence ID" value="KAA0889840.1"/>
    <property type="molecule type" value="Genomic_DNA"/>
</dbReference>
<dbReference type="Gene3D" id="3.90.220.20">
    <property type="entry name" value="DNA methylase specificity domains"/>
    <property type="match status" value="2"/>
</dbReference>
<dbReference type="GO" id="GO:0003677">
    <property type="term" value="F:DNA binding"/>
    <property type="evidence" value="ECO:0007669"/>
    <property type="project" value="UniProtKB-KW"/>
</dbReference>
<keyword evidence="2" id="KW-0680">Restriction system</keyword>
<evidence type="ECO:0000313" key="5">
    <source>
        <dbReference type="EMBL" id="KAA0889840.1"/>
    </source>
</evidence>
<evidence type="ECO:0000259" key="4">
    <source>
        <dbReference type="Pfam" id="PF01420"/>
    </source>
</evidence>
<dbReference type="PANTHER" id="PTHR30408">
    <property type="entry name" value="TYPE-1 RESTRICTION ENZYME ECOKI SPECIFICITY PROTEIN"/>
    <property type="match status" value="1"/>
</dbReference>